<gene>
    <name evidence="1" type="ORF">IQ26_00027</name>
</gene>
<dbReference type="RefSeq" id="WP_145711097.1">
    <property type="nucleotide sequence ID" value="NZ_BSPF01000102.1"/>
</dbReference>
<name>A0A562PF90_9HYPH</name>
<dbReference type="EMBL" id="VLKT01000001">
    <property type="protein sequence ID" value="TWI43068.1"/>
    <property type="molecule type" value="Genomic_DNA"/>
</dbReference>
<evidence type="ECO:0000313" key="2">
    <source>
        <dbReference type="Proteomes" id="UP000317122"/>
    </source>
</evidence>
<evidence type="ECO:0000313" key="1">
    <source>
        <dbReference type="EMBL" id="TWI43068.1"/>
    </source>
</evidence>
<reference evidence="1 2" key="1">
    <citation type="journal article" date="2015" name="Stand. Genomic Sci.">
        <title>Genomic Encyclopedia of Bacterial and Archaeal Type Strains, Phase III: the genomes of soil and plant-associated and newly described type strains.</title>
        <authorList>
            <person name="Whitman W.B."/>
            <person name="Woyke T."/>
            <person name="Klenk H.P."/>
            <person name="Zhou Y."/>
            <person name="Lilburn T.G."/>
            <person name="Beck B.J."/>
            <person name="De Vos P."/>
            <person name="Vandamme P."/>
            <person name="Eisen J.A."/>
            <person name="Garrity G."/>
            <person name="Hugenholtz P."/>
            <person name="Kyrpides N.C."/>
        </authorList>
    </citation>
    <scope>NUCLEOTIDE SEQUENCE [LARGE SCALE GENOMIC DNA]</scope>
    <source>
        <strain evidence="1 2">CGMCC 1.2546</strain>
    </source>
</reference>
<keyword evidence="2" id="KW-1185">Reference proteome</keyword>
<proteinExistence type="predicted"/>
<protein>
    <submittedName>
        <fullName evidence="1">Uncharacterized protein</fullName>
    </submittedName>
</protein>
<dbReference type="Proteomes" id="UP000317122">
    <property type="component" value="Unassembled WGS sequence"/>
</dbReference>
<comment type="caution">
    <text evidence="1">The sequence shown here is derived from an EMBL/GenBank/DDBJ whole genome shotgun (WGS) entry which is preliminary data.</text>
</comment>
<dbReference type="AlphaFoldDB" id="A0A562PF90"/>
<organism evidence="1 2">
    <name type="scientific">Mesorhizobium tianshanense</name>
    <dbReference type="NCBI Taxonomy" id="39844"/>
    <lineage>
        <taxon>Bacteria</taxon>
        <taxon>Pseudomonadati</taxon>
        <taxon>Pseudomonadota</taxon>
        <taxon>Alphaproteobacteria</taxon>
        <taxon>Hyphomicrobiales</taxon>
        <taxon>Phyllobacteriaceae</taxon>
        <taxon>Mesorhizobium</taxon>
    </lineage>
</organism>
<dbReference type="OrthoDB" id="9810720at2"/>
<sequence>MRSFTAKTLGLQPLKRMTLRTATLAALLVTVPFAGAYAASTSFYGLRETGLINQIESVDTGIRAATQANVIPPDEARDLHTQVAQLDQVAHRAARNGTIPATQYRQLLQQLDDVSQKLRATTGSAFLIGSGGDGGYYPNGYGPNHPHR</sequence>
<accession>A0A562PF90</accession>